<evidence type="ECO:0000313" key="4">
    <source>
        <dbReference type="EMBL" id="ACV40098.1"/>
    </source>
</evidence>
<dbReference type="SUPFAM" id="SSF52540">
    <property type="entry name" value="P-loop containing nucleoside triphosphate hydrolases"/>
    <property type="match status" value="1"/>
</dbReference>
<dbReference type="GO" id="GO:0005524">
    <property type="term" value="F:ATP binding"/>
    <property type="evidence" value="ECO:0007669"/>
    <property type="project" value="UniProtKB-KW"/>
</dbReference>
<organism evidence="4 5">
    <name type="scientific">Leptotrichia buccalis (strain ATCC 14201 / DSM 1135 / JCM 12969 / NCTC 10249 / C-1013-b)</name>
    <dbReference type="NCBI Taxonomy" id="523794"/>
    <lineage>
        <taxon>Bacteria</taxon>
        <taxon>Fusobacteriati</taxon>
        <taxon>Fusobacteriota</taxon>
        <taxon>Fusobacteriia</taxon>
        <taxon>Fusobacteriales</taxon>
        <taxon>Leptotrichiaceae</taxon>
        <taxon>Leptotrichia</taxon>
    </lineage>
</organism>
<dbReference type="Proteomes" id="UP000001910">
    <property type="component" value="Chromosome"/>
</dbReference>
<dbReference type="GO" id="GO:0016301">
    <property type="term" value="F:kinase activity"/>
    <property type="evidence" value="ECO:0007669"/>
    <property type="project" value="InterPro"/>
</dbReference>
<evidence type="ECO:0000313" key="5">
    <source>
        <dbReference type="Proteomes" id="UP000001910"/>
    </source>
</evidence>
<dbReference type="InterPro" id="IPR027417">
    <property type="entry name" value="P-loop_NTPase"/>
</dbReference>
<evidence type="ECO:0000259" key="3">
    <source>
        <dbReference type="Pfam" id="PF06414"/>
    </source>
</evidence>
<keyword evidence="2" id="KW-0067">ATP-binding</keyword>
<dbReference type="Pfam" id="PF06414">
    <property type="entry name" value="Zeta_toxin"/>
    <property type="match status" value="1"/>
</dbReference>
<dbReference type="eggNOG" id="COG4185">
    <property type="taxonomic scope" value="Bacteria"/>
</dbReference>
<gene>
    <name evidence="4" type="ordered locus">Lebu_2247</name>
</gene>
<dbReference type="RefSeq" id="WP_015770431.1">
    <property type="nucleotide sequence ID" value="NC_013192.1"/>
</dbReference>
<dbReference type="EMBL" id="CP001685">
    <property type="protein sequence ID" value="ACV40098.1"/>
    <property type="molecule type" value="Genomic_DNA"/>
</dbReference>
<accession>C7NDY4</accession>
<protein>
    <recommendedName>
        <fullName evidence="3">Zeta toxin domain-containing protein</fullName>
    </recommendedName>
</protein>
<dbReference type="InterPro" id="IPR010488">
    <property type="entry name" value="Zeta_toxin_domain"/>
</dbReference>
<sequence length="213" mass="24687">MENKSFYLFAGVNGVGKTTLFNAINGDMKKSVRINSDEIVREIGKWDSETDQVKAAKIAVGLRNECMEKGNSFNEETTLTGKTILKLIDKVREKNYKLHLFYVGVGSPDISKERIKKRVADGGHHIPDEVVDKRYKESLKNFEKILKKFDNVVVYDNSVRFRTLLQIIDKKVIKIADDLPEWMENTINNNYKVLEVEDFAFVRKETFKNFREI</sequence>
<keyword evidence="5" id="KW-1185">Reference proteome</keyword>
<proteinExistence type="predicted"/>
<dbReference type="Gene3D" id="3.40.50.300">
    <property type="entry name" value="P-loop containing nucleotide triphosphate hydrolases"/>
    <property type="match status" value="1"/>
</dbReference>
<dbReference type="STRING" id="523794.Lebu_2247"/>
<dbReference type="HOGENOM" id="CLU_094497_2_0_0"/>
<evidence type="ECO:0000256" key="2">
    <source>
        <dbReference type="ARBA" id="ARBA00022840"/>
    </source>
</evidence>
<evidence type="ECO:0000256" key="1">
    <source>
        <dbReference type="ARBA" id="ARBA00022741"/>
    </source>
</evidence>
<dbReference type="PANTHER" id="PTHR39206">
    <property type="entry name" value="SLL8004 PROTEIN"/>
    <property type="match status" value="1"/>
</dbReference>
<keyword evidence="1" id="KW-0547">Nucleotide-binding</keyword>
<feature type="domain" description="Zeta toxin" evidence="3">
    <location>
        <begin position="4"/>
        <end position="158"/>
    </location>
</feature>
<reference evidence="4 5" key="1">
    <citation type="journal article" date="2009" name="Stand. Genomic Sci.">
        <title>Complete genome sequence of Leptotrichia buccalis type strain (C-1013-b).</title>
        <authorList>
            <person name="Ivanova N."/>
            <person name="Gronow S."/>
            <person name="Lapidus A."/>
            <person name="Copeland A."/>
            <person name="Glavina Del Rio T."/>
            <person name="Nolan M."/>
            <person name="Lucas S."/>
            <person name="Chen F."/>
            <person name="Tice H."/>
            <person name="Cheng J.F."/>
            <person name="Saunders E."/>
            <person name="Bruce D."/>
            <person name="Goodwin L."/>
            <person name="Brettin T."/>
            <person name="Detter J.C."/>
            <person name="Han C."/>
            <person name="Pitluck S."/>
            <person name="Mikhailova N."/>
            <person name="Pati A."/>
            <person name="Mavrommatis K."/>
            <person name="Chen A."/>
            <person name="Palaniappan K."/>
            <person name="Land M."/>
            <person name="Hauser L."/>
            <person name="Chang Y.J."/>
            <person name="Jeffries C.D."/>
            <person name="Chain P."/>
            <person name="Rohde C."/>
            <person name="Goker M."/>
            <person name="Bristow J."/>
            <person name="Eisen J.A."/>
            <person name="Markowitz V."/>
            <person name="Hugenholtz P."/>
            <person name="Kyrpides N.C."/>
            <person name="Klenk H.P."/>
        </authorList>
    </citation>
    <scope>NUCLEOTIDE SEQUENCE [LARGE SCALE GENOMIC DNA]</scope>
    <source>
        <strain evidence="5">ATCC 14201 / DSM 1135 / JCM 12969 / NCTC 10249 / C-1013-b</strain>
    </source>
</reference>
<dbReference type="OrthoDB" id="9791543at2"/>
<dbReference type="KEGG" id="lba:Lebu_2247"/>
<name>C7NDY4_LEPBD</name>
<dbReference type="AlphaFoldDB" id="C7NDY4"/>
<dbReference type="PANTHER" id="PTHR39206:SF1">
    <property type="entry name" value="SLL8004 PROTEIN"/>
    <property type="match status" value="1"/>
</dbReference>